<keyword evidence="8" id="KW-1185">Reference proteome</keyword>
<accession>A0ABY4RK96</accession>
<keyword evidence="4" id="KW-0564">Palmitate</keyword>
<dbReference type="Pfam" id="PF01547">
    <property type="entry name" value="SBP_bac_1"/>
    <property type="match status" value="1"/>
</dbReference>
<dbReference type="InterPro" id="IPR006059">
    <property type="entry name" value="SBP"/>
</dbReference>
<reference evidence="7" key="1">
    <citation type="submission" date="2018-02" db="EMBL/GenBank/DDBJ databases">
        <authorList>
            <person name="Kim S.-K."/>
            <person name="Jung H.-I."/>
            <person name="Lee S.-W."/>
        </authorList>
    </citation>
    <scope>NUCLEOTIDE SEQUENCE</scope>
    <source>
        <strain evidence="7">SK3146</strain>
    </source>
</reference>
<proteinExistence type="predicted"/>
<reference evidence="7" key="2">
    <citation type="journal article" date="2021" name="J Anim Sci Technol">
        <title>Complete genome sequence of Paenibacillus konkukensis sp. nov. SK3146 as a potential probiotic strain.</title>
        <authorList>
            <person name="Jung H.I."/>
            <person name="Park S."/>
            <person name="Niu K.M."/>
            <person name="Lee S.W."/>
            <person name="Kothari D."/>
            <person name="Yi K.J."/>
            <person name="Kim S.K."/>
        </authorList>
    </citation>
    <scope>NUCLEOTIDE SEQUENCE</scope>
    <source>
        <strain evidence="7">SK3146</strain>
    </source>
</reference>
<dbReference type="InterPro" id="IPR050490">
    <property type="entry name" value="Bact_solute-bd_prot1"/>
</dbReference>
<name>A0ABY4RK96_9BACL</name>
<gene>
    <name evidence="7" type="ORF">SK3146_01412</name>
</gene>
<evidence type="ECO:0000313" key="8">
    <source>
        <dbReference type="Proteomes" id="UP001057134"/>
    </source>
</evidence>
<dbReference type="Proteomes" id="UP001057134">
    <property type="component" value="Chromosome"/>
</dbReference>
<protein>
    <submittedName>
        <fullName evidence="7">Bacterial extracellular solute-binding protein</fullName>
    </submittedName>
</protein>
<evidence type="ECO:0000256" key="5">
    <source>
        <dbReference type="ARBA" id="ARBA00023288"/>
    </source>
</evidence>
<dbReference type="EMBL" id="CP027059">
    <property type="protein sequence ID" value="UQZ82255.1"/>
    <property type="molecule type" value="Genomic_DNA"/>
</dbReference>
<evidence type="ECO:0000256" key="2">
    <source>
        <dbReference type="ARBA" id="ARBA00022729"/>
    </source>
</evidence>
<sequence length="439" mass="48997">MARKSFLISAAMLVALTSACSGNQETKATDDGASKPSAVSNDPVELVLYSTAATSEDEVKRKFSDPIKEKFPNITIKYIKKGTGTNIDDIIASGQTVDIYYESTNYFYTVNNYGLAYDMTDLIKKHNIDLSTFDSTMIDFAKTMSKNGIYGLPVWSQNVILFYNKDIFDKFGVPYPQNGMTWDDLQQTAKALTRQDGDKQYLGFASSPAHTIKANQLGLTFLDPQTDKPTINTNEKWKQLYQAYYINPSNDPGFKKAMVGLKNKLPYKDPFLKDRNLAMIAYLNDLDWAASGAEGMNWDIAALPEFKDLPGVGSQAYPFYWGVTSMSQHKDEAMEVIKFLTGKEYQTKQARAGTMTALADDAIKKQYAQDSAYKDKNTSAVFYNKYAPMPQRSMFEGDAQKAYEDAIHEAALGDSDINTLFRKIEETASKAVDAAKAKK</sequence>
<evidence type="ECO:0000256" key="4">
    <source>
        <dbReference type="ARBA" id="ARBA00023139"/>
    </source>
</evidence>
<dbReference type="Gene3D" id="3.40.190.10">
    <property type="entry name" value="Periplasmic binding protein-like II"/>
    <property type="match status" value="1"/>
</dbReference>
<dbReference type="SUPFAM" id="SSF53850">
    <property type="entry name" value="Periplasmic binding protein-like II"/>
    <property type="match status" value="1"/>
</dbReference>
<keyword evidence="2 6" id="KW-0732">Signal</keyword>
<keyword evidence="1" id="KW-1003">Cell membrane</keyword>
<evidence type="ECO:0000256" key="6">
    <source>
        <dbReference type="SAM" id="SignalP"/>
    </source>
</evidence>
<evidence type="ECO:0000256" key="1">
    <source>
        <dbReference type="ARBA" id="ARBA00022475"/>
    </source>
</evidence>
<feature type="chain" id="PRO_5046958100" evidence="6">
    <location>
        <begin position="24"/>
        <end position="439"/>
    </location>
</feature>
<keyword evidence="3" id="KW-0472">Membrane</keyword>
<keyword evidence="5" id="KW-0449">Lipoprotein</keyword>
<evidence type="ECO:0000256" key="3">
    <source>
        <dbReference type="ARBA" id="ARBA00023136"/>
    </source>
</evidence>
<feature type="signal peptide" evidence="6">
    <location>
        <begin position="1"/>
        <end position="23"/>
    </location>
</feature>
<evidence type="ECO:0000313" key="7">
    <source>
        <dbReference type="EMBL" id="UQZ82255.1"/>
    </source>
</evidence>
<dbReference type="PANTHER" id="PTHR43649">
    <property type="entry name" value="ARABINOSE-BINDING PROTEIN-RELATED"/>
    <property type="match status" value="1"/>
</dbReference>
<dbReference type="RefSeq" id="WP_249864410.1">
    <property type="nucleotide sequence ID" value="NZ_CP027059.1"/>
</dbReference>
<dbReference type="PROSITE" id="PS51257">
    <property type="entry name" value="PROKAR_LIPOPROTEIN"/>
    <property type="match status" value="1"/>
</dbReference>
<organism evidence="7 8">
    <name type="scientific">Paenibacillus konkukensis</name>
    <dbReference type="NCBI Taxonomy" id="2020716"/>
    <lineage>
        <taxon>Bacteria</taxon>
        <taxon>Bacillati</taxon>
        <taxon>Bacillota</taxon>
        <taxon>Bacilli</taxon>
        <taxon>Bacillales</taxon>
        <taxon>Paenibacillaceae</taxon>
        <taxon>Paenibacillus</taxon>
    </lineage>
</organism>
<dbReference type="PANTHER" id="PTHR43649:SF33">
    <property type="entry name" value="POLYGALACTURONAN_RHAMNOGALACTURONAN-BINDING PROTEIN YTCQ"/>
    <property type="match status" value="1"/>
</dbReference>